<dbReference type="RefSeq" id="WP_135443568.1">
    <property type="nucleotide sequence ID" value="NZ_SRLE01000007.1"/>
</dbReference>
<keyword evidence="1" id="KW-1133">Transmembrane helix</keyword>
<reference evidence="3 4" key="1">
    <citation type="submission" date="2019-04" db="EMBL/GenBank/DDBJ databases">
        <title>Taxonomy of novel Haliea sp. from mangrove soil of West Coast of India.</title>
        <authorList>
            <person name="Verma A."/>
            <person name="Kumar P."/>
            <person name="Krishnamurthi S."/>
        </authorList>
    </citation>
    <scope>NUCLEOTIDE SEQUENCE [LARGE SCALE GENOMIC DNA]</scope>
    <source>
        <strain evidence="3 4">SAOS-164</strain>
    </source>
</reference>
<name>A0A4Z0M1D8_9GAMM</name>
<proteinExistence type="predicted"/>
<protein>
    <recommendedName>
        <fullName evidence="2">VanZ-like domain-containing protein</fullName>
    </recommendedName>
</protein>
<evidence type="ECO:0000313" key="4">
    <source>
        <dbReference type="Proteomes" id="UP000298050"/>
    </source>
</evidence>
<feature type="domain" description="VanZ-like" evidence="2">
    <location>
        <begin position="38"/>
        <end position="113"/>
    </location>
</feature>
<dbReference type="InterPro" id="IPR006976">
    <property type="entry name" value="VanZ-like"/>
</dbReference>
<keyword evidence="4" id="KW-1185">Reference proteome</keyword>
<dbReference type="NCBIfam" id="NF037970">
    <property type="entry name" value="vanZ_1"/>
    <property type="match status" value="1"/>
</dbReference>
<accession>A0A4Z0M1D8</accession>
<evidence type="ECO:0000256" key="1">
    <source>
        <dbReference type="SAM" id="Phobius"/>
    </source>
</evidence>
<keyword evidence="1" id="KW-0472">Membrane</keyword>
<dbReference type="OrthoDB" id="532191at2"/>
<gene>
    <name evidence="3" type="ORF">E4634_10330</name>
</gene>
<dbReference type="Proteomes" id="UP000298050">
    <property type="component" value="Unassembled WGS sequence"/>
</dbReference>
<sequence>MPSFLSRLRARRLHWLIVVGYAALVAWLSLEPAIGQELNGIDKTAHFATYLTFALLAAIVLQRPRHYLWGCLAIGVFGGLLEWSQQYVPGRTFSLLDLRANLFGLCAGMLLVFSARALLAGFRASRGKGSLQACNRPGDQAGTND</sequence>
<feature type="transmembrane region" description="Helical" evidence="1">
    <location>
        <begin position="45"/>
        <end position="61"/>
    </location>
</feature>
<dbReference type="PANTHER" id="PTHR28008:SF1">
    <property type="entry name" value="DOMAIN PROTEIN, PUTATIVE (AFU_ORTHOLOGUE AFUA_3G10980)-RELATED"/>
    <property type="match status" value="1"/>
</dbReference>
<keyword evidence="1" id="KW-0812">Transmembrane</keyword>
<dbReference type="Pfam" id="PF04892">
    <property type="entry name" value="VanZ"/>
    <property type="match status" value="1"/>
</dbReference>
<evidence type="ECO:0000313" key="3">
    <source>
        <dbReference type="EMBL" id="TGD73422.1"/>
    </source>
</evidence>
<dbReference type="AlphaFoldDB" id="A0A4Z0M1D8"/>
<feature type="transmembrane region" description="Helical" evidence="1">
    <location>
        <begin position="100"/>
        <end position="119"/>
    </location>
</feature>
<dbReference type="EMBL" id="SRLE01000007">
    <property type="protein sequence ID" value="TGD73422.1"/>
    <property type="molecule type" value="Genomic_DNA"/>
</dbReference>
<comment type="caution">
    <text evidence="3">The sequence shown here is derived from an EMBL/GenBank/DDBJ whole genome shotgun (WGS) entry which is preliminary data.</text>
</comment>
<feature type="transmembrane region" description="Helical" evidence="1">
    <location>
        <begin position="68"/>
        <end position="88"/>
    </location>
</feature>
<organism evidence="3 4">
    <name type="scientific">Mangrovimicrobium sediminis</name>
    <dbReference type="NCBI Taxonomy" id="2562682"/>
    <lineage>
        <taxon>Bacteria</taxon>
        <taxon>Pseudomonadati</taxon>
        <taxon>Pseudomonadota</taxon>
        <taxon>Gammaproteobacteria</taxon>
        <taxon>Cellvibrionales</taxon>
        <taxon>Halieaceae</taxon>
        <taxon>Mangrovimicrobium</taxon>
    </lineage>
</organism>
<dbReference type="PANTHER" id="PTHR28008">
    <property type="entry name" value="DOMAIN PROTEIN, PUTATIVE (AFU_ORTHOLOGUE AFUA_3G10980)-RELATED"/>
    <property type="match status" value="1"/>
</dbReference>
<feature type="transmembrane region" description="Helical" evidence="1">
    <location>
        <begin position="12"/>
        <end position="30"/>
    </location>
</feature>
<evidence type="ECO:0000259" key="2">
    <source>
        <dbReference type="Pfam" id="PF04892"/>
    </source>
</evidence>